<accession>A0A7S1ULS2</accession>
<dbReference type="Gene3D" id="3.50.30.30">
    <property type="match status" value="2"/>
</dbReference>
<proteinExistence type="predicted"/>
<feature type="signal peptide" evidence="2">
    <location>
        <begin position="1"/>
        <end position="15"/>
    </location>
</feature>
<evidence type="ECO:0000256" key="1">
    <source>
        <dbReference type="SAM" id="Phobius"/>
    </source>
</evidence>
<keyword evidence="1" id="KW-0472">Membrane</keyword>
<organism evidence="3">
    <name type="scientific">Phaeomonas parva</name>
    <dbReference type="NCBI Taxonomy" id="124430"/>
    <lineage>
        <taxon>Eukaryota</taxon>
        <taxon>Sar</taxon>
        <taxon>Stramenopiles</taxon>
        <taxon>Ochrophyta</taxon>
        <taxon>Pinguiophyceae</taxon>
        <taxon>Pinguiochrysidales</taxon>
        <taxon>Pinguiochrysidaceae</taxon>
        <taxon>Phaeomonas</taxon>
    </lineage>
</organism>
<evidence type="ECO:0000313" key="3">
    <source>
        <dbReference type="EMBL" id="CAD9269839.1"/>
    </source>
</evidence>
<evidence type="ECO:0000256" key="2">
    <source>
        <dbReference type="SAM" id="SignalP"/>
    </source>
</evidence>
<sequence>MRLALAALWAGVASAEYSRVHIERLYEDEGTIITDGAEDVGCMSSVCSAEYTSNTVHELVLGPSADPCLSGSSDLSFLAGKVVMLPSYSLESENSNTCSLTTRMERAVSAGVAGVLIWEPEANRIPAMQRPPDASSICQQRAVPICTIDEEHGSELVAYLNGQLNGGIAVDATDYSATVDFENMIPYDRNVDVDRSTSWGLTEIEVLTPYSIKWHYPATHASYNPLVSAEAEAFDIVPVEIKDTCWQPYDTNPFTRADRCADCLSNPFTPPVDIAGKLAILPTAAVSTPPAYGQFRCLAWAYEWAYHVQQFGGAGLIFPSLYGFVHYTPYALPYEVTIPTYGSRGYWTESWYREAQADVVTVKLPETVNGSGSSYWVEDDDLGALPLALLDYVVDMPTVGNTSLVVNETLYAGQAMFSPLSYPAQTAPPVIAEVNPLCHDVSGDPTEDGFSASCDACLEAIDDGDFISDPASVTGKVAFLQMNDTFCLNNWEEAVGALASAGAVAVVVGNDNEHVYTMVDSETFTSSIPAFNIERDHFDWVENTLLTYAGGSHTVYVPEIVDGLAVDHVTETGGPELPLTDVTVVWPVSLADTYLVGQSSFNPPDYESQELQVEPVCFINGCNSGGSCHTCNMIDNPMLPSRYCSNSHRQRSHSDLAGKLILLKVETADCFKPVSNAVLFAQELGAAGVLFWSDATAVELRTFHSVDDDTGVTIPSFNIDEQTGRAMLDYLIANNNNEVVVRIPYSRDGEVGGGGTGGPVVVDPPSTCDADCCDADCDRGDEDDGESDVTKLVEGISGGAVAGIVISCVAASIAITFYGYRYIYMRQTVPYNQMTMGTQTRGDGFDTIVVASSGNQMHTPPAEVELQARPWISARRPSGAGRYSTVPATASATFEADYDASGFGPAGLGGTQDSST</sequence>
<feature type="chain" id="PRO_5031120556" description="PA domain-containing protein" evidence="2">
    <location>
        <begin position="16"/>
        <end position="916"/>
    </location>
</feature>
<evidence type="ECO:0008006" key="4">
    <source>
        <dbReference type="Google" id="ProtNLM"/>
    </source>
</evidence>
<keyword evidence="1" id="KW-0812">Transmembrane</keyword>
<reference evidence="3" key="1">
    <citation type="submission" date="2021-01" db="EMBL/GenBank/DDBJ databases">
        <authorList>
            <person name="Corre E."/>
            <person name="Pelletier E."/>
            <person name="Niang G."/>
            <person name="Scheremetjew M."/>
            <person name="Finn R."/>
            <person name="Kale V."/>
            <person name="Holt S."/>
            <person name="Cochrane G."/>
            <person name="Meng A."/>
            <person name="Brown T."/>
            <person name="Cohen L."/>
        </authorList>
    </citation>
    <scope>NUCLEOTIDE SEQUENCE</scope>
    <source>
        <strain evidence="3">CCMP2877</strain>
    </source>
</reference>
<protein>
    <recommendedName>
        <fullName evidence="4">PA domain-containing protein</fullName>
    </recommendedName>
</protein>
<dbReference type="EMBL" id="HBGJ01045036">
    <property type="protein sequence ID" value="CAD9269839.1"/>
    <property type="molecule type" value="Transcribed_RNA"/>
</dbReference>
<feature type="transmembrane region" description="Helical" evidence="1">
    <location>
        <begin position="800"/>
        <end position="820"/>
    </location>
</feature>
<dbReference type="AlphaFoldDB" id="A0A7S1ULS2"/>
<keyword evidence="1" id="KW-1133">Transmembrane helix</keyword>
<gene>
    <name evidence="3" type="ORF">PPAR1163_LOCUS28276</name>
</gene>
<name>A0A7S1ULS2_9STRA</name>
<keyword evidence="2" id="KW-0732">Signal</keyword>